<feature type="transmembrane region" description="Helical" evidence="4">
    <location>
        <begin position="138"/>
        <end position="161"/>
    </location>
</feature>
<feature type="transmembrane region" description="Helical" evidence="4">
    <location>
        <begin position="331"/>
        <end position="348"/>
    </location>
</feature>
<protein>
    <submittedName>
        <fullName evidence="6">MFS transporter</fullName>
    </submittedName>
</protein>
<sequence>MKRKVFYGWWIVLATNIICMFGYGTWLYSFGVFFKPMAREFGWSRAMTAGAYALRSVEGGIASPIVGWAVDKYGSRRLILIGAVIAGAAFVMMPLIQSLLGFYLIYGVVLSAGMSAMLYLPAWTVIAKWFDRRLSMAMAMLSVGAGLGGLICAPLAAIMVTHFGWRTAFVVMGVFIWCLVIPLAFVVRERPEDMGLKPDGGAPLQGAADRRGLLGFIGGMASMRATSGADYTLAEALRSSTFWFIALAFFFQGMAHATVTVHTVPALTDAGIPVETAAISIGLLTLVSIIGRLLFGVLGDYWDKRYLFMASYTMMGAGMLVLMRADSMARVWLFIFLFGIGFGGNIPLMPAIRAEYFGRSALGKIQGVMNPVMMIAGAVGPILAGHLFDTTGTYRVAFLITGLMTFLAAGAIFFARPGRGR</sequence>
<evidence type="ECO:0000256" key="3">
    <source>
        <dbReference type="ARBA" id="ARBA00023136"/>
    </source>
</evidence>
<dbReference type="Proteomes" id="UP001165427">
    <property type="component" value="Unassembled WGS sequence"/>
</dbReference>
<keyword evidence="3 4" id="KW-0472">Membrane</keyword>
<feature type="transmembrane region" description="Helical" evidence="4">
    <location>
        <begin position="102"/>
        <end position="126"/>
    </location>
</feature>
<evidence type="ECO:0000256" key="4">
    <source>
        <dbReference type="SAM" id="Phobius"/>
    </source>
</evidence>
<feature type="transmembrane region" description="Helical" evidence="4">
    <location>
        <begin position="276"/>
        <end position="295"/>
    </location>
</feature>
<dbReference type="EMBL" id="JALJRB010000002">
    <property type="protein sequence ID" value="MCJ8499495.1"/>
    <property type="molecule type" value="Genomic_DNA"/>
</dbReference>
<dbReference type="GO" id="GO:0022857">
    <property type="term" value="F:transmembrane transporter activity"/>
    <property type="evidence" value="ECO:0007669"/>
    <property type="project" value="InterPro"/>
</dbReference>
<feature type="transmembrane region" description="Helical" evidence="4">
    <location>
        <begin position="368"/>
        <end position="388"/>
    </location>
</feature>
<dbReference type="CDD" id="cd17355">
    <property type="entry name" value="MFS_YcxA_like"/>
    <property type="match status" value="1"/>
</dbReference>
<keyword evidence="1 4" id="KW-0812">Transmembrane</keyword>
<keyword evidence="7" id="KW-1185">Reference proteome</keyword>
<accession>A0AA41R1I4</accession>
<evidence type="ECO:0000313" key="7">
    <source>
        <dbReference type="Proteomes" id="UP001165427"/>
    </source>
</evidence>
<organism evidence="6 7">
    <name type="scientific">Desulfatitalea alkaliphila</name>
    <dbReference type="NCBI Taxonomy" id="2929485"/>
    <lineage>
        <taxon>Bacteria</taxon>
        <taxon>Pseudomonadati</taxon>
        <taxon>Thermodesulfobacteriota</taxon>
        <taxon>Desulfobacteria</taxon>
        <taxon>Desulfobacterales</taxon>
        <taxon>Desulfosarcinaceae</taxon>
        <taxon>Desulfatitalea</taxon>
    </lineage>
</organism>
<gene>
    <name evidence="6" type="ORF">MRX98_02825</name>
</gene>
<keyword evidence="2 4" id="KW-1133">Transmembrane helix</keyword>
<dbReference type="Gene3D" id="1.20.1250.20">
    <property type="entry name" value="MFS general substrate transporter like domains"/>
    <property type="match status" value="2"/>
</dbReference>
<dbReference type="AlphaFoldDB" id="A0AA41R1I4"/>
<feature type="transmembrane region" description="Helical" evidence="4">
    <location>
        <begin position="307"/>
        <end position="325"/>
    </location>
</feature>
<dbReference type="Pfam" id="PF07690">
    <property type="entry name" value="MFS_1"/>
    <property type="match status" value="1"/>
</dbReference>
<dbReference type="PROSITE" id="PS50850">
    <property type="entry name" value="MFS"/>
    <property type="match status" value="1"/>
</dbReference>
<dbReference type="InterPro" id="IPR036259">
    <property type="entry name" value="MFS_trans_sf"/>
</dbReference>
<dbReference type="SUPFAM" id="SSF103473">
    <property type="entry name" value="MFS general substrate transporter"/>
    <property type="match status" value="1"/>
</dbReference>
<feature type="transmembrane region" description="Helical" evidence="4">
    <location>
        <begin position="7"/>
        <end position="29"/>
    </location>
</feature>
<name>A0AA41R1I4_9BACT</name>
<proteinExistence type="predicted"/>
<dbReference type="InterPro" id="IPR050327">
    <property type="entry name" value="Proton-linked_MCT"/>
</dbReference>
<feature type="transmembrane region" description="Helical" evidence="4">
    <location>
        <begin position="167"/>
        <end position="187"/>
    </location>
</feature>
<dbReference type="RefSeq" id="WP_246902845.1">
    <property type="nucleotide sequence ID" value="NZ_JALJRB010000002.1"/>
</dbReference>
<evidence type="ECO:0000256" key="1">
    <source>
        <dbReference type="ARBA" id="ARBA00022692"/>
    </source>
</evidence>
<dbReference type="InterPro" id="IPR020846">
    <property type="entry name" value="MFS_dom"/>
</dbReference>
<evidence type="ECO:0000256" key="2">
    <source>
        <dbReference type="ARBA" id="ARBA00022989"/>
    </source>
</evidence>
<feature type="transmembrane region" description="Helical" evidence="4">
    <location>
        <begin position="394"/>
        <end position="415"/>
    </location>
</feature>
<feature type="transmembrane region" description="Helical" evidence="4">
    <location>
        <begin position="49"/>
        <end position="70"/>
    </location>
</feature>
<dbReference type="InterPro" id="IPR011701">
    <property type="entry name" value="MFS"/>
</dbReference>
<evidence type="ECO:0000313" key="6">
    <source>
        <dbReference type="EMBL" id="MCJ8499495.1"/>
    </source>
</evidence>
<dbReference type="PANTHER" id="PTHR11360">
    <property type="entry name" value="MONOCARBOXYLATE TRANSPORTER"/>
    <property type="match status" value="1"/>
</dbReference>
<dbReference type="PANTHER" id="PTHR11360:SF284">
    <property type="entry name" value="EG:103B4.3 PROTEIN-RELATED"/>
    <property type="match status" value="1"/>
</dbReference>
<feature type="domain" description="Major facilitator superfamily (MFS) profile" evidence="5">
    <location>
        <begin position="10"/>
        <end position="420"/>
    </location>
</feature>
<comment type="caution">
    <text evidence="6">The sequence shown here is derived from an EMBL/GenBank/DDBJ whole genome shotgun (WGS) entry which is preliminary data.</text>
</comment>
<feature type="transmembrane region" description="Helical" evidence="4">
    <location>
        <begin position="77"/>
        <end position="96"/>
    </location>
</feature>
<reference evidence="6" key="1">
    <citation type="submission" date="2022-04" db="EMBL/GenBank/DDBJ databases">
        <title>Desulfatitalea alkaliphila sp. nov., a novel anaerobic sulfate-reducing bacterium isolated from terrestrial mud volcano, Taman Peninsula, Russia.</title>
        <authorList>
            <person name="Khomyakova M.A."/>
            <person name="Merkel A.Y."/>
            <person name="Slobodkin A.I."/>
        </authorList>
    </citation>
    <scope>NUCLEOTIDE SEQUENCE</scope>
    <source>
        <strain evidence="6">M08but</strain>
    </source>
</reference>
<feature type="transmembrane region" description="Helical" evidence="4">
    <location>
        <begin position="242"/>
        <end position="264"/>
    </location>
</feature>
<evidence type="ECO:0000259" key="5">
    <source>
        <dbReference type="PROSITE" id="PS50850"/>
    </source>
</evidence>